<evidence type="ECO:0000313" key="3">
    <source>
        <dbReference type="Proteomes" id="UP000027138"/>
    </source>
</evidence>
<proteinExistence type="predicted"/>
<accession>A0A067K1L2</accession>
<evidence type="ECO:0000256" key="1">
    <source>
        <dbReference type="SAM" id="MobiDB-lite"/>
    </source>
</evidence>
<protein>
    <submittedName>
        <fullName evidence="2">Uncharacterized protein</fullName>
    </submittedName>
</protein>
<evidence type="ECO:0000313" key="2">
    <source>
        <dbReference type="EMBL" id="KDP28938.1"/>
    </source>
</evidence>
<organism evidence="2 3">
    <name type="scientific">Jatropha curcas</name>
    <name type="common">Barbados nut</name>
    <dbReference type="NCBI Taxonomy" id="180498"/>
    <lineage>
        <taxon>Eukaryota</taxon>
        <taxon>Viridiplantae</taxon>
        <taxon>Streptophyta</taxon>
        <taxon>Embryophyta</taxon>
        <taxon>Tracheophyta</taxon>
        <taxon>Spermatophyta</taxon>
        <taxon>Magnoliopsida</taxon>
        <taxon>eudicotyledons</taxon>
        <taxon>Gunneridae</taxon>
        <taxon>Pentapetalae</taxon>
        <taxon>rosids</taxon>
        <taxon>fabids</taxon>
        <taxon>Malpighiales</taxon>
        <taxon>Euphorbiaceae</taxon>
        <taxon>Crotonoideae</taxon>
        <taxon>Jatropheae</taxon>
        <taxon>Jatropha</taxon>
    </lineage>
</organism>
<feature type="region of interest" description="Disordered" evidence="1">
    <location>
        <begin position="1"/>
        <end position="47"/>
    </location>
</feature>
<keyword evidence="3" id="KW-1185">Reference proteome</keyword>
<dbReference type="Proteomes" id="UP000027138">
    <property type="component" value="Unassembled WGS sequence"/>
</dbReference>
<dbReference type="EMBL" id="KK914780">
    <property type="protein sequence ID" value="KDP28938.1"/>
    <property type="molecule type" value="Genomic_DNA"/>
</dbReference>
<reference evidence="2 3" key="1">
    <citation type="journal article" date="2014" name="PLoS ONE">
        <title>Global Analysis of Gene Expression Profiles in Physic Nut (Jatropha curcas L.) Seedlings Exposed to Salt Stress.</title>
        <authorList>
            <person name="Zhang L."/>
            <person name="Zhang C."/>
            <person name="Wu P."/>
            <person name="Chen Y."/>
            <person name="Li M."/>
            <person name="Jiang H."/>
            <person name="Wu G."/>
        </authorList>
    </citation>
    <scope>NUCLEOTIDE SEQUENCE [LARGE SCALE GENOMIC DNA]</scope>
    <source>
        <strain evidence="3">cv. GZQX0401</strain>
        <tissue evidence="2">Young leaves</tissue>
    </source>
</reference>
<gene>
    <name evidence="2" type="ORF">JCGZ_19368</name>
</gene>
<sequence>MSERKFSDGDNPNEERTNQDPITKKVKHRDKDDGNNKDEGFDSSPNSFLQTFRDKIVQSMKVDNDDDPLGDLNYIFYSKDVQIDRRERCQRFEFLRHFKRILL</sequence>
<feature type="compositionally biased region" description="Basic and acidic residues" evidence="1">
    <location>
        <begin position="1"/>
        <end position="18"/>
    </location>
</feature>
<dbReference type="AlphaFoldDB" id="A0A067K1L2"/>
<feature type="compositionally biased region" description="Basic and acidic residues" evidence="1">
    <location>
        <begin position="29"/>
        <end position="40"/>
    </location>
</feature>
<name>A0A067K1L2_JATCU</name>